<dbReference type="CDD" id="cd09917">
    <property type="entry name" value="F-box_SF"/>
    <property type="match status" value="1"/>
</dbReference>
<organism evidence="3 4">
    <name type="scientific">Massariosphaeria phaeospora</name>
    <dbReference type="NCBI Taxonomy" id="100035"/>
    <lineage>
        <taxon>Eukaryota</taxon>
        <taxon>Fungi</taxon>
        <taxon>Dikarya</taxon>
        <taxon>Ascomycota</taxon>
        <taxon>Pezizomycotina</taxon>
        <taxon>Dothideomycetes</taxon>
        <taxon>Pleosporomycetidae</taxon>
        <taxon>Pleosporales</taxon>
        <taxon>Pleosporales incertae sedis</taxon>
        <taxon>Massariosphaeria</taxon>
    </lineage>
</organism>
<keyword evidence="4" id="KW-1185">Reference proteome</keyword>
<feature type="domain" description="F-box" evidence="2">
    <location>
        <begin position="68"/>
        <end position="113"/>
    </location>
</feature>
<dbReference type="EMBL" id="JAADJZ010000005">
    <property type="protein sequence ID" value="KAF2874979.1"/>
    <property type="molecule type" value="Genomic_DNA"/>
</dbReference>
<gene>
    <name evidence="3" type="ORF">BDV95DRAFT_591736</name>
</gene>
<dbReference type="Proteomes" id="UP000481861">
    <property type="component" value="Unassembled WGS sequence"/>
</dbReference>
<proteinExistence type="predicted"/>
<reference evidence="3 4" key="1">
    <citation type="submission" date="2020-01" db="EMBL/GenBank/DDBJ databases">
        <authorList>
            <consortium name="DOE Joint Genome Institute"/>
            <person name="Haridas S."/>
            <person name="Albert R."/>
            <person name="Binder M."/>
            <person name="Bloem J."/>
            <person name="Labutti K."/>
            <person name="Salamov A."/>
            <person name="Andreopoulos B."/>
            <person name="Baker S.E."/>
            <person name="Barry K."/>
            <person name="Bills G."/>
            <person name="Bluhm B.H."/>
            <person name="Cannon C."/>
            <person name="Castanera R."/>
            <person name="Culley D.E."/>
            <person name="Daum C."/>
            <person name="Ezra D."/>
            <person name="Gonzalez J.B."/>
            <person name="Henrissat B."/>
            <person name="Kuo A."/>
            <person name="Liang C."/>
            <person name="Lipzen A."/>
            <person name="Lutzoni F."/>
            <person name="Magnuson J."/>
            <person name="Mondo S."/>
            <person name="Nolan M."/>
            <person name="Ohm R."/>
            <person name="Pangilinan J."/>
            <person name="Park H.-J.H."/>
            <person name="Ramirez L."/>
            <person name="Alfaro M."/>
            <person name="Sun H."/>
            <person name="Tritt A."/>
            <person name="Yoshinaga Y."/>
            <person name="Zwiers L.-H.L."/>
            <person name="Turgeon B.G."/>
            <person name="Goodwin S.B."/>
            <person name="Spatafora J.W."/>
            <person name="Crous P.W."/>
            <person name="Grigoriev I.V."/>
        </authorList>
    </citation>
    <scope>NUCLEOTIDE SEQUENCE [LARGE SCALE GENOMIC DNA]</scope>
    <source>
        <strain evidence="3 4">CBS 611.86</strain>
    </source>
</reference>
<evidence type="ECO:0000259" key="2">
    <source>
        <dbReference type="Pfam" id="PF12937"/>
    </source>
</evidence>
<feature type="region of interest" description="Disordered" evidence="1">
    <location>
        <begin position="21"/>
        <end position="63"/>
    </location>
</feature>
<dbReference type="InterPro" id="IPR001810">
    <property type="entry name" value="F-box_dom"/>
</dbReference>
<protein>
    <recommendedName>
        <fullName evidence="2">F-box domain-containing protein</fullName>
    </recommendedName>
</protein>
<dbReference type="InterPro" id="IPR036047">
    <property type="entry name" value="F-box-like_dom_sf"/>
</dbReference>
<name>A0A7C8MDH4_9PLEO</name>
<evidence type="ECO:0000313" key="3">
    <source>
        <dbReference type="EMBL" id="KAF2874979.1"/>
    </source>
</evidence>
<dbReference type="Pfam" id="PF12937">
    <property type="entry name" value="F-box-like"/>
    <property type="match status" value="1"/>
</dbReference>
<comment type="caution">
    <text evidence="3">The sequence shown here is derived from an EMBL/GenBank/DDBJ whole genome shotgun (WGS) entry which is preliminary data.</text>
</comment>
<dbReference type="OrthoDB" id="2522477at2759"/>
<dbReference type="SUPFAM" id="SSF52047">
    <property type="entry name" value="RNI-like"/>
    <property type="match status" value="1"/>
</dbReference>
<dbReference type="SUPFAM" id="SSF81383">
    <property type="entry name" value="F-box domain"/>
    <property type="match status" value="1"/>
</dbReference>
<evidence type="ECO:0000256" key="1">
    <source>
        <dbReference type="SAM" id="MobiDB-lite"/>
    </source>
</evidence>
<dbReference type="AlphaFoldDB" id="A0A7C8MDH4"/>
<evidence type="ECO:0000313" key="4">
    <source>
        <dbReference type="Proteomes" id="UP000481861"/>
    </source>
</evidence>
<dbReference type="Gene3D" id="1.20.1280.50">
    <property type="match status" value="1"/>
</dbReference>
<accession>A0A7C8MDH4</accession>
<sequence length="554" mass="62825">MSTKRRASVDVFNPAKRLPLSQSSGNLVRLPPPTKAEQADWVSTGSPRAHPPHSRTFATRQPGSDFLSRVPEELILHIFGESELTFDDLCNVSRVNKRYNRIANEILYSTMDIHLNEKNQFVGQIMENPRLGLHVKNVAVQYDLCNPSDPTVQPGNPDSEGNWMGQATEGLWRAFENVKLPAVHHARWATRLIQMDRFWANSLDMALLHTPNIRKLSINDKTRKEEGAYVEPDIGWIELLAMAAQGTSSGPFPAFQHLRSLKITMACGNMRLSTLSPALRLPSLRTLQLKHGVEPLEVVDWQCGHAESNIEEMFLTGCFFGSLVVDQLLSSCKGLKRLVFEYSEAEYEPFSDPEDTNKAIWAKHSWTVLDNALQKHKKSLEELKIIYEPKSWNLEHALPDGPNCGFLGSFHEFSQLKQIELPIGAFGDSGDGFYDLVDRLPSSVRRLHLGPGAISLPWIRSTFVSLKNGVSSGLLPSLSWYGIDTRVYMDQDKIVELLNVVKELEHEGLYVRVDSTLWDHSRDMEEPTTELLRFFDHLDEEDREAVWIYEAHET</sequence>